<dbReference type="FunFam" id="3.30.950.10:FF:000005">
    <property type="entry name" value="Uroporphyrin-III c-methyltransferase, putative"/>
    <property type="match status" value="1"/>
</dbReference>
<dbReference type="EC" id="2.1.1.107" evidence="2"/>
<dbReference type="PROSITE" id="PS00840">
    <property type="entry name" value="SUMT_2"/>
    <property type="match status" value="1"/>
</dbReference>
<reference evidence="14 15" key="1">
    <citation type="submission" date="2024-10" db="EMBL/GenBank/DDBJ databases">
        <title>Updated reference genomes for cyclostephanoid diatoms.</title>
        <authorList>
            <person name="Roberts W.R."/>
            <person name="Alverson A.J."/>
        </authorList>
    </citation>
    <scope>NUCLEOTIDE SEQUENCE [LARGE SCALE GENOMIC DNA]</scope>
    <source>
        <strain evidence="14 15">AJA276-08</strain>
    </source>
</reference>
<dbReference type="FunFam" id="3.40.1010.10:FF:000006">
    <property type="entry name" value="Siroheme synthase, putative"/>
    <property type="match status" value="1"/>
</dbReference>
<evidence type="ECO:0000256" key="2">
    <source>
        <dbReference type="ARBA" id="ARBA00012162"/>
    </source>
</evidence>
<dbReference type="GO" id="GO:0032259">
    <property type="term" value="P:methylation"/>
    <property type="evidence" value="ECO:0007669"/>
    <property type="project" value="UniProtKB-KW"/>
</dbReference>
<comment type="function">
    <text evidence="9">Siroheme synthase involved in methionine biosynthesis.</text>
</comment>
<keyword evidence="12" id="KW-1133">Transmembrane helix</keyword>
<feature type="region of interest" description="Disordered" evidence="11">
    <location>
        <begin position="82"/>
        <end position="152"/>
    </location>
</feature>
<dbReference type="GO" id="GO:0004851">
    <property type="term" value="F:uroporphyrin-III C-methyltransferase activity"/>
    <property type="evidence" value="ECO:0007669"/>
    <property type="project" value="UniProtKB-EC"/>
</dbReference>
<dbReference type="InterPro" id="IPR000878">
    <property type="entry name" value="4pyrrol_Mease"/>
</dbReference>
<evidence type="ECO:0000256" key="11">
    <source>
        <dbReference type="SAM" id="MobiDB-lite"/>
    </source>
</evidence>
<evidence type="ECO:0000259" key="13">
    <source>
        <dbReference type="Pfam" id="PF00590"/>
    </source>
</evidence>
<evidence type="ECO:0000313" key="14">
    <source>
        <dbReference type="EMBL" id="KAL3804951.1"/>
    </source>
</evidence>
<dbReference type="GO" id="GO:0009086">
    <property type="term" value="P:methionine biosynthetic process"/>
    <property type="evidence" value="ECO:0007669"/>
    <property type="project" value="UniProtKB-KW"/>
</dbReference>
<dbReference type="SUPFAM" id="SSF53790">
    <property type="entry name" value="Tetrapyrrole methylase"/>
    <property type="match status" value="1"/>
</dbReference>
<evidence type="ECO:0000256" key="12">
    <source>
        <dbReference type="SAM" id="Phobius"/>
    </source>
</evidence>
<dbReference type="PANTHER" id="PTHR45790:SF6">
    <property type="entry name" value="UROPORPHYRINOGEN-III C-METHYLTRANSFERASE"/>
    <property type="match status" value="1"/>
</dbReference>
<keyword evidence="3 10" id="KW-0489">Methyltransferase</keyword>
<dbReference type="InterPro" id="IPR014776">
    <property type="entry name" value="4pyrrole_Mease_sub2"/>
</dbReference>
<feature type="compositionally biased region" description="Low complexity" evidence="11">
    <location>
        <begin position="110"/>
        <end position="128"/>
    </location>
</feature>
<dbReference type="InterPro" id="IPR014777">
    <property type="entry name" value="4pyrrole_Mease_sub1"/>
</dbReference>
<dbReference type="Pfam" id="PF00590">
    <property type="entry name" value="TP_methylase"/>
    <property type="match status" value="1"/>
</dbReference>
<evidence type="ECO:0000256" key="8">
    <source>
        <dbReference type="ARBA" id="ARBA00052360"/>
    </source>
</evidence>
<dbReference type="EMBL" id="JALLAZ020000060">
    <property type="protein sequence ID" value="KAL3804951.1"/>
    <property type="molecule type" value="Genomic_DNA"/>
</dbReference>
<dbReference type="InterPro" id="IPR003043">
    <property type="entry name" value="Uropor_MeTrfase_CS"/>
</dbReference>
<keyword evidence="4" id="KW-0028">Amino-acid biosynthesis</keyword>
<evidence type="ECO:0000256" key="1">
    <source>
        <dbReference type="ARBA" id="ARBA00005879"/>
    </source>
</evidence>
<evidence type="ECO:0000313" key="15">
    <source>
        <dbReference type="Proteomes" id="UP001530315"/>
    </source>
</evidence>
<dbReference type="CDD" id="cd11642">
    <property type="entry name" value="SUMT"/>
    <property type="match status" value="1"/>
</dbReference>
<evidence type="ECO:0000256" key="7">
    <source>
        <dbReference type="ARBA" id="ARBA00023167"/>
    </source>
</evidence>
<dbReference type="Gene3D" id="3.40.1010.10">
    <property type="entry name" value="Cobalt-precorrin-4 Transmethylase, Domain 1"/>
    <property type="match status" value="1"/>
</dbReference>
<keyword evidence="12" id="KW-0812">Transmembrane</keyword>
<evidence type="ECO:0000256" key="10">
    <source>
        <dbReference type="RuleBase" id="RU003960"/>
    </source>
</evidence>
<keyword evidence="15" id="KW-1185">Reference proteome</keyword>
<dbReference type="InterPro" id="IPR006366">
    <property type="entry name" value="CobA/CysG_C"/>
</dbReference>
<keyword evidence="6" id="KW-0949">S-adenosyl-L-methionine</keyword>
<dbReference type="InterPro" id="IPR035996">
    <property type="entry name" value="4pyrrol_Methylase_sf"/>
</dbReference>
<dbReference type="AlphaFoldDB" id="A0ABD3QZD9"/>
<dbReference type="NCBIfam" id="NF004790">
    <property type="entry name" value="PRK06136.1"/>
    <property type="match status" value="1"/>
</dbReference>
<protein>
    <recommendedName>
        <fullName evidence="2">uroporphyrinogen-III C-methyltransferase</fullName>
        <ecNumber evidence="2">2.1.1.107</ecNumber>
    </recommendedName>
</protein>
<dbReference type="PANTHER" id="PTHR45790">
    <property type="entry name" value="SIROHEME SYNTHASE-RELATED"/>
    <property type="match status" value="1"/>
</dbReference>
<name>A0ABD3QZD9_9STRA</name>
<accession>A0ABD3QZD9</accession>
<keyword evidence="7" id="KW-0486">Methionine biosynthesis</keyword>
<evidence type="ECO:0000256" key="3">
    <source>
        <dbReference type="ARBA" id="ARBA00022603"/>
    </source>
</evidence>
<comment type="catalytic activity">
    <reaction evidence="8">
        <text>uroporphyrinogen III + 2 S-adenosyl-L-methionine = precorrin-2 + 2 S-adenosyl-L-homocysteine + H(+)</text>
        <dbReference type="Rhea" id="RHEA:32459"/>
        <dbReference type="ChEBI" id="CHEBI:15378"/>
        <dbReference type="ChEBI" id="CHEBI:57308"/>
        <dbReference type="ChEBI" id="CHEBI:57856"/>
        <dbReference type="ChEBI" id="CHEBI:58827"/>
        <dbReference type="ChEBI" id="CHEBI:59789"/>
        <dbReference type="EC" id="2.1.1.107"/>
    </reaction>
</comment>
<organism evidence="14 15">
    <name type="scientific">Stephanodiscus triporus</name>
    <dbReference type="NCBI Taxonomy" id="2934178"/>
    <lineage>
        <taxon>Eukaryota</taxon>
        <taxon>Sar</taxon>
        <taxon>Stramenopiles</taxon>
        <taxon>Ochrophyta</taxon>
        <taxon>Bacillariophyta</taxon>
        <taxon>Coscinodiscophyceae</taxon>
        <taxon>Thalassiosirophycidae</taxon>
        <taxon>Stephanodiscales</taxon>
        <taxon>Stephanodiscaceae</taxon>
        <taxon>Stephanodiscus</taxon>
    </lineage>
</organism>
<comment type="caution">
    <text evidence="14">The sequence shown here is derived from an EMBL/GenBank/DDBJ whole genome shotgun (WGS) entry which is preliminary data.</text>
</comment>
<evidence type="ECO:0000256" key="9">
    <source>
        <dbReference type="ARBA" id="ARBA00055636"/>
    </source>
</evidence>
<feature type="domain" description="Tetrapyrrole methylase" evidence="13">
    <location>
        <begin position="148"/>
        <end position="356"/>
    </location>
</feature>
<gene>
    <name evidence="14" type="ORF">ACHAW5_011081</name>
</gene>
<feature type="transmembrane region" description="Helical" evidence="12">
    <location>
        <begin position="21"/>
        <end position="47"/>
    </location>
</feature>
<evidence type="ECO:0000256" key="6">
    <source>
        <dbReference type="ARBA" id="ARBA00022691"/>
    </source>
</evidence>
<evidence type="ECO:0000256" key="4">
    <source>
        <dbReference type="ARBA" id="ARBA00022605"/>
    </source>
</evidence>
<sequence length="417" mass="44068">MQHPSTRSRRPIAVHPSPSSIVLLVLAMMMMTTTTTTTTLLLLPVIVAPFDSVVAFVPTHPAKGGRTASSSVSSSSLLRAAYIDEGHPRDRHRVPTTIVPDRGDADADAPSSSSSSSPPSSSSSSSSSVVRRAIGSRPPPVHPTSGGRITLVGAGPGSPDLLTIAAHRIISDPDAFVVVDRLVSDEILNLVRGETRIANKHPGCADIAQDEIYRWCREGVIAGRHVVRLKIGDPFVFGRGGEEVLEFRKFGVEPRIVPGVSAAFSAPLLGSIPVTHRGVSNQVVMCTGYGREGTSPDLIRYHEEQTVVFLMAVGRLRSLCVNLVEKAGYPEYTPVAIVERAGCPDQRTVVGTVGTIADIAEENDVRPPSTIVVGEVVNVLLTEGDFAITTTEEEADAAGAGGGGGRRRGLLVRSMVD</sequence>
<keyword evidence="12" id="KW-0472">Membrane</keyword>
<evidence type="ECO:0000256" key="5">
    <source>
        <dbReference type="ARBA" id="ARBA00022679"/>
    </source>
</evidence>
<dbReference type="Proteomes" id="UP001530315">
    <property type="component" value="Unassembled WGS sequence"/>
</dbReference>
<keyword evidence="5 10" id="KW-0808">Transferase</keyword>
<dbReference type="InterPro" id="IPR050161">
    <property type="entry name" value="Siro_Cobalamin_biosynth"/>
</dbReference>
<dbReference type="Gene3D" id="3.30.950.10">
    <property type="entry name" value="Methyltransferase, Cobalt-precorrin-4 Transmethylase, Domain 2"/>
    <property type="match status" value="1"/>
</dbReference>
<comment type="similarity">
    <text evidence="1 10">Belongs to the precorrin methyltransferase family.</text>
</comment>
<proteinExistence type="inferred from homology"/>
<dbReference type="NCBIfam" id="TIGR01469">
    <property type="entry name" value="cobA_cysG_Cterm"/>
    <property type="match status" value="1"/>
</dbReference>